<feature type="non-terminal residue" evidence="1">
    <location>
        <position position="1"/>
    </location>
</feature>
<reference evidence="1" key="1">
    <citation type="submission" date="2016-05" db="EMBL/GenBank/DDBJ databases">
        <authorList>
            <person name="Lavstsen T."/>
            <person name="Jespersen J.S."/>
        </authorList>
    </citation>
    <scope>NUCLEOTIDE SEQUENCE</scope>
    <source>
        <tissue evidence="1">Brain</tissue>
    </source>
</reference>
<accession>A0A1A7ZH32</accession>
<proteinExistence type="predicted"/>
<dbReference type="AlphaFoldDB" id="A0A1A7ZH32"/>
<dbReference type="EMBL" id="HAEJ01005491">
    <property type="protein sequence ID" value="SBS45948.1"/>
    <property type="molecule type" value="Transcribed_RNA"/>
</dbReference>
<reference evidence="1" key="2">
    <citation type="submission" date="2016-06" db="EMBL/GenBank/DDBJ databases">
        <title>The genome of a short-lived fish provides insights into sex chromosome evolution and the genetic control of aging.</title>
        <authorList>
            <person name="Reichwald K."/>
            <person name="Felder M."/>
            <person name="Petzold A."/>
            <person name="Koch P."/>
            <person name="Groth M."/>
            <person name="Platzer M."/>
        </authorList>
    </citation>
    <scope>NUCLEOTIDE SEQUENCE</scope>
    <source>
        <tissue evidence="1">Brain</tissue>
    </source>
</reference>
<gene>
    <name evidence="1" type="primary">IL18RAP</name>
</gene>
<feature type="non-terminal residue" evidence="1">
    <location>
        <position position="95"/>
    </location>
</feature>
<keyword evidence="1" id="KW-0675">Receptor</keyword>
<sequence length="95" mass="10970">TLKCGKTVTQFPSLLISVSPFNPKALLKYTNRSCKHKLYVNEAFFIHASIRHFTIEVHVLYVCFIGVCTRYNTGKLKGLHFELSFRNRVMGGVWF</sequence>
<organism evidence="1">
    <name type="scientific">Nothobranchius furzeri</name>
    <name type="common">Turquoise killifish</name>
    <dbReference type="NCBI Taxonomy" id="105023"/>
    <lineage>
        <taxon>Eukaryota</taxon>
        <taxon>Metazoa</taxon>
        <taxon>Chordata</taxon>
        <taxon>Craniata</taxon>
        <taxon>Vertebrata</taxon>
        <taxon>Euteleostomi</taxon>
        <taxon>Actinopterygii</taxon>
        <taxon>Neopterygii</taxon>
        <taxon>Teleostei</taxon>
        <taxon>Neoteleostei</taxon>
        <taxon>Acanthomorphata</taxon>
        <taxon>Ovalentaria</taxon>
        <taxon>Atherinomorphae</taxon>
        <taxon>Cyprinodontiformes</taxon>
        <taxon>Nothobranchiidae</taxon>
        <taxon>Nothobranchius</taxon>
    </lineage>
</organism>
<protein>
    <submittedName>
        <fullName evidence="1">Interleukin 18 receptor accessory protein</fullName>
    </submittedName>
</protein>
<dbReference type="EMBL" id="HADY01003293">
    <property type="protein sequence ID" value="SBP41778.1"/>
    <property type="molecule type" value="Transcribed_RNA"/>
</dbReference>
<name>A0A1A7ZH32_NOTFU</name>
<evidence type="ECO:0000313" key="1">
    <source>
        <dbReference type="EMBL" id="SBP41778.1"/>
    </source>
</evidence>